<dbReference type="GO" id="GO:0008276">
    <property type="term" value="F:protein methyltransferase activity"/>
    <property type="evidence" value="ECO:0007669"/>
    <property type="project" value="TreeGrafter"/>
</dbReference>
<dbReference type="InterPro" id="IPR002052">
    <property type="entry name" value="DNA_methylase_N6_adenine_CS"/>
</dbReference>
<keyword evidence="2 6" id="KW-0489">Methyltransferase</keyword>
<dbReference type="PANTHER" id="PTHR45875">
    <property type="entry name" value="METHYLTRANSFERASE N6AMT1"/>
    <property type="match status" value="1"/>
</dbReference>
<dbReference type="InterPro" id="IPR029063">
    <property type="entry name" value="SAM-dependent_MTases_sf"/>
</dbReference>
<dbReference type="GO" id="GO:0035657">
    <property type="term" value="C:eRF1 methyltransferase complex"/>
    <property type="evidence" value="ECO:0007669"/>
    <property type="project" value="TreeGrafter"/>
</dbReference>
<sequence>MTTAISYPVELVPADVYRPQEDSQLLVDVMERHAPPAGLRVADLCTGSGFVAISAALRGAASVTAFDLSAQAVRTARANAVAADVEVDVHLGHWARAAEFKPFDLVLSNPPYVPVDEDEAASVPESAGPSLAFDAGIDGRLVLDPLCEHAPKLLAPGGTLLVVHSEFADVDRTVECLRAAGLRSEVVTSQRIPFGPVMTARAGWLERTGRLEAGRRVERIAVVAAVKP</sequence>
<dbReference type="SUPFAM" id="SSF53335">
    <property type="entry name" value="S-adenosyl-L-methionine-dependent methyltransferases"/>
    <property type="match status" value="1"/>
</dbReference>
<dbReference type="Gene3D" id="3.40.50.150">
    <property type="entry name" value="Vaccinia Virus protein VP39"/>
    <property type="match status" value="1"/>
</dbReference>
<dbReference type="GO" id="GO:0008170">
    <property type="term" value="F:N-methyltransferase activity"/>
    <property type="evidence" value="ECO:0007669"/>
    <property type="project" value="UniProtKB-ARBA"/>
</dbReference>
<name>A0A7I7QNC9_9MYCO</name>
<dbReference type="EMBL" id="AP022588">
    <property type="protein sequence ID" value="BBY27326.1"/>
    <property type="molecule type" value="Genomic_DNA"/>
</dbReference>
<dbReference type="PANTHER" id="PTHR45875:SF1">
    <property type="entry name" value="METHYLTRANSFERASE N6AMT1"/>
    <property type="match status" value="1"/>
</dbReference>
<dbReference type="NCBIfam" id="TIGR00537">
    <property type="entry name" value="hemK_rel_arch"/>
    <property type="match status" value="1"/>
</dbReference>
<evidence type="ECO:0000259" key="5">
    <source>
        <dbReference type="Pfam" id="PF05175"/>
    </source>
</evidence>
<dbReference type="InterPro" id="IPR004557">
    <property type="entry name" value="PrmC-related"/>
</dbReference>
<dbReference type="Proteomes" id="UP000467193">
    <property type="component" value="Chromosome"/>
</dbReference>
<comment type="similarity">
    <text evidence="1">Belongs to the eukaryotic/archaeal PrmC-related family.</text>
</comment>
<dbReference type="InterPro" id="IPR052190">
    <property type="entry name" value="Euk-Arch_PrmC-MTase"/>
</dbReference>
<evidence type="ECO:0000256" key="4">
    <source>
        <dbReference type="ARBA" id="ARBA00022691"/>
    </source>
</evidence>
<dbReference type="GO" id="GO:0008757">
    <property type="term" value="F:S-adenosylmethionine-dependent methyltransferase activity"/>
    <property type="evidence" value="ECO:0007669"/>
    <property type="project" value="TreeGrafter"/>
</dbReference>
<reference evidence="6 7" key="1">
    <citation type="journal article" date="2019" name="Emerg. Microbes Infect.">
        <title>Comprehensive subspecies identification of 175 nontuberculous mycobacteria species based on 7547 genomic profiles.</title>
        <authorList>
            <person name="Matsumoto Y."/>
            <person name="Kinjo T."/>
            <person name="Motooka D."/>
            <person name="Nabeya D."/>
            <person name="Jung N."/>
            <person name="Uechi K."/>
            <person name="Horii T."/>
            <person name="Iida T."/>
            <person name="Fujita J."/>
            <person name="Nakamura S."/>
        </authorList>
    </citation>
    <scope>NUCLEOTIDE SEQUENCE [LARGE SCALE GENOMIC DNA]</scope>
    <source>
        <strain evidence="6 7">JCM 17899</strain>
    </source>
</reference>
<dbReference type="Pfam" id="PF05175">
    <property type="entry name" value="MTS"/>
    <property type="match status" value="1"/>
</dbReference>
<evidence type="ECO:0000256" key="1">
    <source>
        <dbReference type="ARBA" id="ARBA00006149"/>
    </source>
</evidence>
<gene>
    <name evidence="6" type="ORF">MSEDJ_14220</name>
</gene>
<feature type="domain" description="Methyltransferase small" evidence="5">
    <location>
        <begin position="23"/>
        <end position="113"/>
    </location>
</feature>
<evidence type="ECO:0000313" key="6">
    <source>
        <dbReference type="EMBL" id="BBY27326.1"/>
    </source>
</evidence>
<dbReference type="PROSITE" id="PS00092">
    <property type="entry name" value="N6_MTASE"/>
    <property type="match status" value="1"/>
</dbReference>
<dbReference type="RefSeq" id="WP_163796218.1">
    <property type="nucleotide sequence ID" value="NZ_AP022588.1"/>
</dbReference>
<protein>
    <submittedName>
        <fullName evidence="6">Putative methyltransferase</fullName>
    </submittedName>
</protein>
<keyword evidence="3 6" id="KW-0808">Transferase</keyword>
<keyword evidence="7" id="KW-1185">Reference proteome</keyword>
<evidence type="ECO:0000313" key="7">
    <source>
        <dbReference type="Proteomes" id="UP000467193"/>
    </source>
</evidence>
<dbReference type="GO" id="GO:0032259">
    <property type="term" value="P:methylation"/>
    <property type="evidence" value="ECO:0007669"/>
    <property type="project" value="UniProtKB-KW"/>
</dbReference>
<dbReference type="GO" id="GO:0003676">
    <property type="term" value="F:nucleic acid binding"/>
    <property type="evidence" value="ECO:0007669"/>
    <property type="project" value="InterPro"/>
</dbReference>
<dbReference type="KEGG" id="msei:MSEDJ_14220"/>
<evidence type="ECO:0000256" key="3">
    <source>
        <dbReference type="ARBA" id="ARBA00022679"/>
    </source>
</evidence>
<dbReference type="InterPro" id="IPR007848">
    <property type="entry name" value="Small_mtfrase_dom"/>
</dbReference>
<proteinExistence type="inferred from homology"/>
<dbReference type="AlphaFoldDB" id="A0A7I7QNC9"/>
<dbReference type="CDD" id="cd02440">
    <property type="entry name" value="AdoMet_MTases"/>
    <property type="match status" value="1"/>
</dbReference>
<keyword evidence="4" id="KW-0949">S-adenosyl-L-methionine</keyword>
<organism evidence="6 7">
    <name type="scientific">Mycolicibacterium sediminis</name>
    <dbReference type="NCBI Taxonomy" id="1286180"/>
    <lineage>
        <taxon>Bacteria</taxon>
        <taxon>Bacillati</taxon>
        <taxon>Actinomycetota</taxon>
        <taxon>Actinomycetes</taxon>
        <taxon>Mycobacteriales</taxon>
        <taxon>Mycobacteriaceae</taxon>
        <taxon>Mycolicibacterium</taxon>
    </lineage>
</organism>
<evidence type="ECO:0000256" key="2">
    <source>
        <dbReference type="ARBA" id="ARBA00022603"/>
    </source>
</evidence>
<accession>A0A7I7QNC9</accession>